<sequence length="214" mass="23120">MPSSEPNSPRAGGSMSSKELNFMESIFDFSPPPSPKRVRDRTAGHGVKENKSHASSGVKTYDVEYVPISPAAQSPRTPSTRRRLDCHAHLLPTGGPTVFTCQLDPTIPIPDLNDPVLISVPIFTPPSSPCLIRLRELDTAEESQNARPAQAHALSNIDGSALKLQPVPASKKRKRVLERSGSAVSGIYNYLLVRQLIVWSRDHGSGGSIPNAIV</sequence>
<feature type="compositionally biased region" description="Basic and acidic residues" evidence="1">
    <location>
        <begin position="40"/>
        <end position="52"/>
    </location>
</feature>
<evidence type="ECO:0000256" key="1">
    <source>
        <dbReference type="SAM" id="MobiDB-lite"/>
    </source>
</evidence>
<accession>A0AAD7FTA5</accession>
<comment type="caution">
    <text evidence="2">The sequence shown here is derived from an EMBL/GenBank/DDBJ whole genome shotgun (WGS) entry which is preliminary data.</text>
</comment>
<protein>
    <submittedName>
        <fullName evidence="2">Uncharacterized protein</fullName>
    </submittedName>
</protein>
<reference evidence="2" key="1">
    <citation type="submission" date="2023-03" db="EMBL/GenBank/DDBJ databases">
        <title>Massive genome expansion in bonnet fungi (Mycena s.s.) driven by repeated elements and novel gene families across ecological guilds.</title>
        <authorList>
            <consortium name="Lawrence Berkeley National Laboratory"/>
            <person name="Harder C.B."/>
            <person name="Miyauchi S."/>
            <person name="Viragh M."/>
            <person name="Kuo A."/>
            <person name="Thoen E."/>
            <person name="Andreopoulos B."/>
            <person name="Lu D."/>
            <person name="Skrede I."/>
            <person name="Drula E."/>
            <person name="Henrissat B."/>
            <person name="Morin E."/>
            <person name="Kohler A."/>
            <person name="Barry K."/>
            <person name="LaButti K."/>
            <person name="Morin E."/>
            <person name="Salamov A."/>
            <person name="Lipzen A."/>
            <person name="Mereny Z."/>
            <person name="Hegedus B."/>
            <person name="Baldrian P."/>
            <person name="Stursova M."/>
            <person name="Weitz H."/>
            <person name="Taylor A."/>
            <person name="Grigoriev I.V."/>
            <person name="Nagy L.G."/>
            <person name="Martin F."/>
            <person name="Kauserud H."/>
        </authorList>
    </citation>
    <scope>NUCLEOTIDE SEQUENCE</scope>
    <source>
        <strain evidence="2">9284</strain>
    </source>
</reference>
<dbReference type="Proteomes" id="UP001221142">
    <property type="component" value="Unassembled WGS sequence"/>
</dbReference>
<feature type="region of interest" description="Disordered" evidence="1">
    <location>
        <begin position="1"/>
        <end position="56"/>
    </location>
</feature>
<dbReference type="EMBL" id="JARKIF010000004">
    <property type="protein sequence ID" value="KAJ7641881.1"/>
    <property type="molecule type" value="Genomic_DNA"/>
</dbReference>
<proteinExistence type="predicted"/>
<evidence type="ECO:0000313" key="2">
    <source>
        <dbReference type="EMBL" id="KAJ7641881.1"/>
    </source>
</evidence>
<name>A0AAD7FTA5_9AGAR</name>
<keyword evidence="3" id="KW-1185">Reference proteome</keyword>
<dbReference type="AlphaFoldDB" id="A0AAD7FTA5"/>
<gene>
    <name evidence="2" type="ORF">FB45DRAFT_862960</name>
</gene>
<evidence type="ECO:0000313" key="3">
    <source>
        <dbReference type="Proteomes" id="UP001221142"/>
    </source>
</evidence>
<organism evidence="2 3">
    <name type="scientific">Roridomyces roridus</name>
    <dbReference type="NCBI Taxonomy" id="1738132"/>
    <lineage>
        <taxon>Eukaryota</taxon>
        <taxon>Fungi</taxon>
        <taxon>Dikarya</taxon>
        <taxon>Basidiomycota</taxon>
        <taxon>Agaricomycotina</taxon>
        <taxon>Agaricomycetes</taxon>
        <taxon>Agaricomycetidae</taxon>
        <taxon>Agaricales</taxon>
        <taxon>Marasmiineae</taxon>
        <taxon>Mycenaceae</taxon>
        <taxon>Roridomyces</taxon>
    </lineage>
</organism>